<dbReference type="Proteomes" id="UP001196980">
    <property type="component" value="Unassembled WGS sequence"/>
</dbReference>
<protein>
    <submittedName>
        <fullName evidence="2">HDOD domain-containing protein</fullName>
    </submittedName>
</protein>
<feature type="domain" description="HDOD" evidence="1">
    <location>
        <begin position="21"/>
        <end position="219"/>
    </location>
</feature>
<organism evidence="2 3">
    <name type="scientific">Candidatus Magnetobacterium casense</name>
    <dbReference type="NCBI Taxonomy" id="1455061"/>
    <lineage>
        <taxon>Bacteria</taxon>
        <taxon>Pseudomonadati</taxon>
        <taxon>Nitrospirota</taxon>
        <taxon>Thermodesulfovibrionia</taxon>
        <taxon>Thermodesulfovibrionales</taxon>
        <taxon>Candidatus Magnetobacteriaceae</taxon>
        <taxon>Candidatus Magnetobacterium</taxon>
    </lineage>
</organism>
<accession>A0ABS6RWC5</accession>
<dbReference type="RefSeq" id="WP_218251532.1">
    <property type="nucleotide sequence ID" value="NZ_JABXWD010000057.1"/>
</dbReference>
<comment type="caution">
    <text evidence="2">The sequence shown here is derived from an EMBL/GenBank/DDBJ whole genome shotgun (WGS) entry which is preliminary data.</text>
</comment>
<dbReference type="PROSITE" id="PS51833">
    <property type="entry name" value="HDOD"/>
    <property type="match status" value="1"/>
</dbReference>
<dbReference type="PANTHER" id="PTHR33525">
    <property type="match status" value="1"/>
</dbReference>
<name>A0ABS6RWC5_9BACT</name>
<reference evidence="2 3" key="1">
    <citation type="journal article" date="2020" name="J Geophys Res Biogeosci">
        <title>Magnetotaxis as an Adaptation to Enable Bacterial Shuttling of Microbial Sulfur and Sulfur Cycling Across Aquatic Oxic#Anoxic Interfaces.</title>
        <authorList>
            <person name="Li J."/>
            <person name="Liu P."/>
            <person name="Wang J."/>
            <person name="Roberts A.P."/>
            <person name="Pan Y."/>
        </authorList>
    </citation>
    <scope>NUCLEOTIDE SEQUENCE [LARGE SCALE GENOMIC DNA]</scope>
    <source>
        <strain evidence="2 3">MYR-1_YQ</strain>
    </source>
</reference>
<sequence>MRTKEETLVELRRKIQEGNELPVMSHTINLVSKQASRESDATITELTDTILQDFALTNKILRMVNTVYYINTQHSGKITTISRAVYILGLDHIRNAALSLMLFENLRDKKLASELCGALINNFIGAVVSRKLASTLDDKKVEEAFLCGIFFDLGKIVTTYYLPVESKRVRELMAKTDDDEKRASYTVLGISYENLGIELARQWHLPTQIIHSMNRAPQSSIPKPADDEDMLKAFVGFSNDLCSLITRSTGSAEDWTKAIGSLIHRYRNCFKLAVEDINSILTASLKEIHEYATAYSIDLSDVAFIKMARQLLSFARTEKADKSEEGQPPMPTKDEKYKDIGGIHLLECNVNVGGAKEPSESLLLRGIQEVTNTLTEEFTLNDMLRMILEIMFRGLGFKRIIICIKSARDNIMEARFGFGDNVFVIMKNFRFIMDGSSDDVFNTAINKDMDLLVNDINDRRIKLRLPQWFVKLVDVETFILMPIIISKMPIGVIYMDKDNPGDLNISSTTLRYLKTLRDQAILAIKYKRK</sequence>
<evidence type="ECO:0000259" key="1">
    <source>
        <dbReference type="PROSITE" id="PS51833"/>
    </source>
</evidence>
<evidence type="ECO:0000313" key="2">
    <source>
        <dbReference type="EMBL" id="MBV6340917.1"/>
    </source>
</evidence>
<dbReference type="PANTHER" id="PTHR33525:SF4">
    <property type="entry name" value="CYCLIC DI-GMP PHOSPHODIESTERASE CDGJ"/>
    <property type="match status" value="1"/>
</dbReference>
<gene>
    <name evidence="2" type="ORF">HWQ67_04910</name>
</gene>
<dbReference type="InterPro" id="IPR013976">
    <property type="entry name" value="HDOD"/>
</dbReference>
<proteinExistence type="predicted"/>
<evidence type="ECO:0000313" key="3">
    <source>
        <dbReference type="Proteomes" id="UP001196980"/>
    </source>
</evidence>
<dbReference type="Pfam" id="PF08668">
    <property type="entry name" value="HDOD"/>
    <property type="match status" value="1"/>
</dbReference>
<keyword evidence="3" id="KW-1185">Reference proteome</keyword>
<dbReference type="InterPro" id="IPR052340">
    <property type="entry name" value="RNase_Y/CdgJ"/>
</dbReference>
<dbReference type="EMBL" id="JABXWD010000057">
    <property type="protein sequence ID" value="MBV6340917.1"/>
    <property type="molecule type" value="Genomic_DNA"/>
</dbReference>